<gene>
    <name evidence="2" type="ORF">Pla8534_04460</name>
</gene>
<sequence length="272" mass="30440">MSDKDQQPISAEQAAGLLFRTRSPDFRQIGRVNELMRRGDLKQSDQRQFTTTRRAVAEYLSSEMLRKQEASRTRQRALTEEIAAGRVPAPRRRSASKIGRGRQTSSPQASQNNPELKRVYRQVLNDYFLSVITVGRRSDHSAGNPSLAIAIRAGMLLGAMALAAWGLRGSVAQNLRPEHGWQAAGVERVRDAPPRVKKIVQDWIRVNRAQGELLDLLPATQRPGGKAVRVRLRFQHEQETRYEDSIFVLAGKEVLLHELPTQADKGLAPGPL</sequence>
<evidence type="ECO:0000256" key="1">
    <source>
        <dbReference type="SAM" id="MobiDB-lite"/>
    </source>
</evidence>
<proteinExistence type="predicted"/>
<evidence type="ECO:0000313" key="3">
    <source>
        <dbReference type="Proteomes" id="UP000317648"/>
    </source>
</evidence>
<evidence type="ECO:0000313" key="2">
    <source>
        <dbReference type="EMBL" id="QDU92698.1"/>
    </source>
</evidence>
<keyword evidence="3" id="KW-1185">Reference proteome</keyword>
<dbReference type="Proteomes" id="UP000317648">
    <property type="component" value="Chromosome"/>
</dbReference>
<dbReference type="AlphaFoldDB" id="A0A518DLH9"/>
<organism evidence="2 3">
    <name type="scientific">Lignipirellula cremea</name>
    <dbReference type="NCBI Taxonomy" id="2528010"/>
    <lineage>
        <taxon>Bacteria</taxon>
        <taxon>Pseudomonadati</taxon>
        <taxon>Planctomycetota</taxon>
        <taxon>Planctomycetia</taxon>
        <taxon>Pirellulales</taxon>
        <taxon>Pirellulaceae</taxon>
        <taxon>Lignipirellula</taxon>
    </lineage>
</organism>
<protein>
    <submittedName>
        <fullName evidence="2">Uncharacterized protein</fullName>
    </submittedName>
</protein>
<feature type="region of interest" description="Disordered" evidence="1">
    <location>
        <begin position="66"/>
        <end position="116"/>
    </location>
</feature>
<accession>A0A518DLH9</accession>
<dbReference type="KEGG" id="lcre:Pla8534_04460"/>
<dbReference type="EMBL" id="CP036433">
    <property type="protein sequence ID" value="QDU92698.1"/>
    <property type="molecule type" value="Genomic_DNA"/>
</dbReference>
<feature type="compositionally biased region" description="Polar residues" evidence="1">
    <location>
        <begin position="102"/>
        <end position="114"/>
    </location>
</feature>
<name>A0A518DLH9_9BACT</name>
<dbReference type="RefSeq" id="WP_145048876.1">
    <property type="nucleotide sequence ID" value="NZ_CP036433.1"/>
</dbReference>
<reference evidence="2 3" key="1">
    <citation type="submission" date="2019-02" db="EMBL/GenBank/DDBJ databases">
        <title>Deep-cultivation of Planctomycetes and their phenomic and genomic characterization uncovers novel biology.</title>
        <authorList>
            <person name="Wiegand S."/>
            <person name="Jogler M."/>
            <person name="Boedeker C."/>
            <person name="Pinto D."/>
            <person name="Vollmers J."/>
            <person name="Rivas-Marin E."/>
            <person name="Kohn T."/>
            <person name="Peeters S.H."/>
            <person name="Heuer A."/>
            <person name="Rast P."/>
            <person name="Oberbeckmann S."/>
            <person name="Bunk B."/>
            <person name="Jeske O."/>
            <person name="Meyerdierks A."/>
            <person name="Storesund J.E."/>
            <person name="Kallscheuer N."/>
            <person name="Luecker S."/>
            <person name="Lage O.M."/>
            <person name="Pohl T."/>
            <person name="Merkel B.J."/>
            <person name="Hornburger P."/>
            <person name="Mueller R.-W."/>
            <person name="Bruemmer F."/>
            <person name="Labrenz M."/>
            <person name="Spormann A.M."/>
            <person name="Op den Camp H."/>
            <person name="Overmann J."/>
            <person name="Amann R."/>
            <person name="Jetten M.S.M."/>
            <person name="Mascher T."/>
            <person name="Medema M.H."/>
            <person name="Devos D.P."/>
            <person name="Kaster A.-K."/>
            <person name="Ovreas L."/>
            <person name="Rohde M."/>
            <person name="Galperin M.Y."/>
            <person name="Jogler C."/>
        </authorList>
    </citation>
    <scope>NUCLEOTIDE SEQUENCE [LARGE SCALE GENOMIC DNA]</scope>
    <source>
        <strain evidence="2 3">Pla85_3_4</strain>
    </source>
</reference>